<dbReference type="InterPro" id="IPR032710">
    <property type="entry name" value="NTF2-like_dom_sf"/>
</dbReference>
<reference evidence="3 4" key="1">
    <citation type="journal article" date="2011" name="Stand. Genomic Sci.">
        <title>Complete genome sequence of Thermomonospora curvata type strain (B9).</title>
        <authorList>
            <person name="Chertkov O."/>
            <person name="Sikorski J."/>
            <person name="Nolan M."/>
            <person name="Lapidus A."/>
            <person name="Lucas S."/>
            <person name="Del Rio T.G."/>
            <person name="Tice H."/>
            <person name="Cheng J.F."/>
            <person name="Goodwin L."/>
            <person name="Pitluck S."/>
            <person name="Liolios K."/>
            <person name="Ivanova N."/>
            <person name="Mavromatis K."/>
            <person name="Mikhailova N."/>
            <person name="Ovchinnikova G."/>
            <person name="Pati A."/>
            <person name="Chen A."/>
            <person name="Palaniappan K."/>
            <person name="Djao O.D."/>
            <person name="Land M."/>
            <person name="Hauser L."/>
            <person name="Chang Y.J."/>
            <person name="Jeffries C.D."/>
            <person name="Brettin T."/>
            <person name="Han C."/>
            <person name="Detter J.C."/>
            <person name="Rohde M."/>
            <person name="Goker M."/>
            <person name="Woyke T."/>
            <person name="Bristow J."/>
            <person name="Eisen J.A."/>
            <person name="Markowitz V."/>
            <person name="Hugenholtz P."/>
            <person name="Klenk H.P."/>
            <person name="Kyrpides N.C."/>
        </authorList>
    </citation>
    <scope>NUCLEOTIDE SEQUENCE [LARGE SCALE GENOMIC DNA]</scope>
    <source>
        <strain evidence="4">ATCC 19995 / DSM 43183 / JCM 3096 / KCTC 9072 / NBRC 15933 / NCIMB 10081 / Henssen B9</strain>
    </source>
</reference>
<accession>D1A5Y1</accession>
<dbReference type="eggNOG" id="COG3631">
    <property type="taxonomic scope" value="Bacteria"/>
</dbReference>
<gene>
    <name evidence="3" type="ordered locus">Tcur_2725</name>
</gene>
<keyword evidence="4" id="KW-1185">Reference proteome</keyword>
<dbReference type="SUPFAM" id="SSF54427">
    <property type="entry name" value="NTF2-like"/>
    <property type="match status" value="1"/>
</dbReference>
<dbReference type="KEGG" id="tcu:Tcur_2725"/>
<evidence type="ECO:0000313" key="3">
    <source>
        <dbReference type="EMBL" id="ACY98276.1"/>
    </source>
</evidence>
<feature type="domain" description="SnoaL-like" evidence="2">
    <location>
        <begin position="31"/>
        <end position="132"/>
    </location>
</feature>
<organism evidence="3 4">
    <name type="scientific">Thermomonospora curvata (strain ATCC 19995 / DSM 43183 / JCM 3096 / KCTC 9072 / NBRC 15933 / NCIMB 10081 / Henssen B9)</name>
    <dbReference type="NCBI Taxonomy" id="471852"/>
    <lineage>
        <taxon>Bacteria</taxon>
        <taxon>Bacillati</taxon>
        <taxon>Actinomycetota</taxon>
        <taxon>Actinomycetes</taxon>
        <taxon>Streptosporangiales</taxon>
        <taxon>Thermomonosporaceae</taxon>
        <taxon>Thermomonospora</taxon>
    </lineage>
</organism>
<sequence length="148" mass="16787">MCSARRQVRPHEEPAFEPTSVEGVPMSREIVSAFFAALESGDIEAIREIYAPDIVVWHNYDQVEQDLEQSLKVLKAFRRTVSDVRYEIIRQADTGDGVLQQHILHGRLSDGRNIAIPAAIYLQVRDGRITRIEEYLDPSPLMSPREAG</sequence>
<dbReference type="HOGENOM" id="CLU_147454_0_0_11"/>
<protein>
    <recommendedName>
        <fullName evidence="2">SnoaL-like domain-containing protein</fullName>
    </recommendedName>
</protein>
<dbReference type="Pfam" id="PF12680">
    <property type="entry name" value="SnoaL_2"/>
    <property type="match status" value="1"/>
</dbReference>
<evidence type="ECO:0000259" key="2">
    <source>
        <dbReference type="Pfam" id="PF12680"/>
    </source>
</evidence>
<dbReference type="AlphaFoldDB" id="D1A5Y1"/>
<evidence type="ECO:0000313" key="4">
    <source>
        <dbReference type="Proteomes" id="UP000001918"/>
    </source>
</evidence>
<name>D1A5Y1_THECD</name>
<dbReference type="Proteomes" id="UP000001918">
    <property type="component" value="Chromosome"/>
</dbReference>
<dbReference type="Gene3D" id="3.10.450.50">
    <property type="match status" value="1"/>
</dbReference>
<dbReference type="EMBL" id="CP001738">
    <property type="protein sequence ID" value="ACY98276.1"/>
    <property type="molecule type" value="Genomic_DNA"/>
</dbReference>
<feature type="region of interest" description="Disordered" evidence="1">
    <location>
        <begin position="1"/>
        <end position="20"/>
    </location>
</feature>
<proteinExistence type="predicted"/>
<dbReference type="InterPro" id="IPR037401">
    <property type="entry name" value="SnoaL-like"/>
</dbReference>
<evidence type="ECO:0000256" key="1">
    <source>
        <dbReference type="SAM" id="MobiDB-lite"/>
    </source>
</evidence>